<dbReference type="PROSITE" id="PS00211">
    <property type="entry name" value="ABC_TRANSPORTER_1"/>
    <property type="match status" value="1"/>
</dbReference>
<dbReference type="InterPro" id="IPR027417">
    <property type="entry name" value="P-loop_NTPase"/>
</dbReference>
<dbReference type="FunFam" id="3.40.50.300:FF:000134">
    <property type="entry name" value="Iron-enterobactin ABC transporter ATP-binding protein"/>
    <property type="match status" value="1"/>
</dbReference>
<keyword evidence="2" id="KW-0813">Transport</keyword>
<gene>
    <name evidence="6" type="ORF">C8N34_11129</name>
</gene>
<comment type="similarity">
    <text evidence="1">Belongs to the ABC transporter superfamily.</text>
</comment>
<dbReference type="InterPro" id="IPR003439">
    <property type="entry name" value="ABC_transporter-like_ATP-bd"/>
</dbReference>
<dbReference type="InterPro" id="IPR003593">
    <property type="entry name" value="AAA+_ATPase"/>
</dbReference>
<dbReference type="SUPFAM" id="SSF52540">
    <property type="entry name" value="P-loop containing nucleoside triphosphate hydrolases"/>
    <property type="match status" value="1"/>
</dbReference>
<sequence>MTPALEFRSVCWGPKDRPDILTDISFSVPQGQIMAICGANGAGKTSLLRLIYRHQPPRRGTVSVTGRDLWLMSAPEAARIVAAVVQEQPTDFVLSVRQIVALGRLPHRKGWGSGLALPGEADCAIIDAAMARLDLTAFADRSFGTLSGGERQRVMVARALAQEPRILVLDEPTNHLDIRHQLDLLRLLRDLGLTVVTTLHDLPLAAEFAERMLILHGGRMLADGPPDQVLHEDLLHTAFQVRGRIDHSGTGPRLSFHL</sequence>
<keyword evidence="4 6" id="KW-0067">ATP-binding</keyword>
<dbReference type="PANTHER" id="PTHR42794:SF2">
    <property type="entry name" value="ABC TRANSPORTER ATP-BINDING PROTEIN"/>
    <property type="match status" value="1"/>
</dbReference>
<evidence type="ECO:0000313" key="6">
    <source>
        <dbReference type="EMBL" id="PTX47876.1"/>
    </source>
</evidence>
<proteinExistence type="inferred from homology"/>
<accession>A0A2T6AVU6</accession>
<dbReference type="Gene3D" id="3.40.50.300">
    <property type="entry name" value="P-loop containing nucleotide triphosphate hydrolases"/>
    <property type="match status" value="1"/>
</dbReference>
<dbReference type="PROSITE" id="PS50893">
    <property type="entry name" value="ABC_TRANSPORTER_2"/>
    <property type="match status" value="1"/>
</dbReference>
<feature type="domain" description="ABC transporter" evidence="5">
    <location>
        <begin position="5"/>
        <end position="242"/>
    </location>
</feature>
<evidence type="ECO:0000256" key="3">
    <source>
        <dbReference type="ARBA" id="ARBA00022741"/>
    </source>
</evidence>
<organism evidence="6 7">
    <name type="scientific">Gemmobacter caeni</name>
    <dbReference type="NCBI Taxonomy" id="589035"/>
    <lineage>
        <taxon>Bacteria</taxon>
        <taxon>Pseudomonadati</taxon>
        <taxon>Pseudomonadota</taxon>
        <taxon>Alphaproteobacteria</taxon>
        <taxon>Rhodobacterales</taxon>
        <taxon>Paracoccaceae</taxon>
        <taxon>Gemmobacter</taxon>
    </lineage>
</organism>
<keyword evidence="7" id="KW-1185">Reference proteome</keyword>
<dbReference type="GO" id="GO:0016887">
    <property type="term" value="F:ATP hydrolysis activity"/>
    <property type="evidence" value="ECO:0007669"/>
    <property type="project" value="InterPro"/>
</dbReference>
<evidence type="ECO:0000256" key="4">
    <source>
        <dbReference type="ARBA" id="ARBA00022840"/>
    </source>
</evidence>
<comment type="caution">
    <text evidence="6">The sequence shown here is derived from an EMBL/GenBank/DDBJ whole genome shotgun (WGS) entry which is preliminary data.</text>
</comment>
<evidence type="ECO:0000256" key="1">
    <source>
        <dbReference type="ARBA" id="ARBA00005417"/>
    </source>
</evidence>
<evidence type="ECO:0000259" key="5">
    <source>
        <dbReference type="PROSITE" id="PS50893"/>
    </source>
</evidence>
<keyword evidence="3" id="KW-0547">Nucleotide-binding</keyword>
<dbReference type="SMART" id="SM00382">
    <property type="entry name" value="AAA"/>
    <property type="match status" value="1"/>
</dbReference>
<dbReference type="AlphaFoldDB" id="A0A2T6AVU6"/>
<dbReference type="Proteomes" id="UP000244224">
    <property type="component" value="Unassembled WGS sequence"/>
</dbReference>
<dbReference type="InterPro" id="IPR017871">
    <property type="entry name" value="ABC_transporter-like_CS"/>
</dbReference>
<evidence type="ECO:0000313" key="7">
    <source>
        <dbReference type="Proteomes" id="UP000244224"/>
    </source>
</evidence>
<reference evidence="6 7" key="1">
    <citation type="submission" date="2018-04" db="EMBL/GenBank/DDBJ databases">
        <title>Genomic Encyclopedia of Archaeal and Bacterial Type Strains, Phase II (KMG-II): from individual species to whole genera.</title>
        <authorList>
            <person name="Goeker M."/>
        </authorList>
    </citation>
    <scope>NUCLEOTIDE SEQUENCE [LARGE SCALE GENOMIC DNA]</scope>
    <source>
        <strain evidence="6 7">DSM 21823</strain>
    </source>
</reference>
<dbReference type="CDD" id="cd03214">
    <property type="entry name" value="ABC_Iron-Siderophores_B12_Hemin"/>
    <property type="match status" value="1"/>
</dbReference>
<protein>
    <submittedName>
        <fullName evidence="6">Iron complex transport system ATP-binding protein</fullName>
    </submittedName>
</protein>
<name>A0A2T6AVU6_9RHOB</name>
<dbReference type="EMBL" id="QBKP01000011">
    <property type="protein sequence ID" value="PTX47876.1"/>
    <property type="molecule type" value="Genomic_DNA"/>
</dbReference>
<dbReference type="GO" id="GO:0005524">
    <property type="term" value="F:ATP binding"/>
    <property type="evidence" value="ECO:0007669"/>
    <property type="project" value="UniProtKB-KW"/>
</dbReference>
<dbReference type="OrthoDB" id="9805601at2"/>
<dbReference type="Pfam" id="PF00005">
    <property type="entry name" value="ABC_tran"/>
    <property type="match status" value="1"/>
</dbReference>
<dbReference type="PANTHER" id="PTHR42794">
    <property type="entry name" value="HEMIN IMPORT ATP-BINDING PROTEIN HMUV"/>
    <property type="match status" value="1"/>
</dbReference>
<evidence type="ECO:0000256" key="2">
    <source>
        <dbReference type="ARBA" id="ARBA00022448"/>
    </source>
</evidence>
<dbReference type="RefSeq" id="WP_108129681.1">
    <property type="nucleotide sequence ID" value="NZ_QBKP01000011.1"/>
</dbReference>